<keyword evidence="2" id="KW-1185">Reference proteome</keyword>
<organism evidence="1 2">
    <name type="scientific">Saccharomonospora piscinae</name>
    <dbReference type="NCBI Taxonomy" id="687388"/>
    <lineage>
        <taxon>Bacteria</taxon>
        <taxon>Bacillati</taxon>
        <taxon>Actinomycetota</taxon>
        <taxon>Actinomycetes</taxon>
        <taxon>Pseudonocardiales</taxon>
        <taxon>Pseudonocardiaceae</taxon>
        <taxon>Saccharomonospora</taxon>
    </lineage>
</organism>
<dbReference type="RefSeq" id="WP_081193622.1">
    <property type="nucleotide sequence ID" value="NZ_MWIH01000007.1"/>
</dbReference>
<proteinExistence type="predicted"/>
<reference evidence="1 2" key="1">
    <citation type="submission" date="2017-02" db="EMBL/GenBank/DDBJ databases">
        <title>Draft genome of Saccharomonospora sp. 154.</title>
        <authorList>
            <person name="Alonso-Carmona G.S."/>
            <person name="De La Haba R."/>
            <person name="Vera-Gargallo B."/>
            <person name="Sandoval-Trujillo A.H."/>
            <person name="Ramirez-Duran N."/>
            <person name="Ventosa A."/>
        </authorList>
    </citation>
    <scope>NUCLEOTIDE SEQUENCE [LARGE SCALE GENOMIC DNA]</scope>
    <source>
        <strain evidence="1 2">LRS4.154</strain>
    </source>
</reference>
<dbReference type="AlphaFoldDB" id="A0A1V8ZZ38"/>
<evidence type="ECO:0000313" key="2">
    <source>
        <dbReference type="Proteomes" id="UP000192591"/>
    </source>
</evidence>
<dbReference type="EMBL" id="MWIH01000007">
    <property type="protein sequence ID" value="OQO90187.1"/>
    <property type="molecule type" value="Genomic_DNA"/>
</dbReference>
<name>A0A1V8ZZ38_SACPI</name>
<gene>
    <name evidence="1" type="ORF">B1813_17240</name>
</gene>
<protein>
    <submittedName>
        <fullName evidence="1">Uncharacterized protein</fullName>
    </submittedName>
</protein>
<comment type="caution">
    <text evidence="1">The sequence shown here is derived from an EMBL/GenBank/DDBJ whole genome shotgun (WGS) entry which is preliminary data.</text>
</comment>
<dbReference type="Proteomes" id="UP000192591">
    <property type="component" value="Unassembled WGS sequence"/>
</dbReference>
<evidence type="ECO:0000313" key="1">
    <source>
        <dbReference type="EMBL" id="OQO90187.1"/>
    </source>
</evidence>
<accession>A0A1V8ZZ38</accession>
<sequence>MTWLWLVGPLVLGAGALVPVLLRRRRPDPGGTEVRARAACLRLAHHVEVPPPVPPGDDHTTTLLRRATERWHSAGAVLADATTAEEFRLAERIATEGLAHTRDAYARLGLPFAE</sequence>